<name>A0ACC0E3K7_9BASI</name>
<proteinExistence type="predicted"/>
<dbReference type="EMBL" id="CM045875">
    <property type="protein sequence ID" value="KAI7944252.1"/>
    <property type="molecule type" value="Genomic_DNA"/>
</dbReference>
<reference evidence="1 2" key="3">
    <citation type="journal article" date="2022" name="Microbiol. Spectr.">
        <title>Folding features and dynamics of 3D genome architecture in plant fungal pathogens.</title>
        <authorList>
            <person name="Xia C."/>
        </authorList>
    </citation>
    <scope>NUCLEOTIDE SEQUENCE [LARGE SCALE GENOMIC DNA]</scope>
    <source>
        <strain evidence="1 2">93-210</strain>
    </source>
</reference>
<gene>
    <name evidence="1" type="ORF">MJO28_011780</name>
</gene>
<protein>
    <submittedName>
        <fullName evidence="1">Uncharacterized protein</fullName>
    </submittedName>
</protein>
<sequence>MNFSIAMLSKAPILLKLLASLAADDLAKLCAAHMDPDCAGSGKLALLITVHTRQLVSVEADLPIIDLKSRYDYLQNRKQRWKLRRKRW</sequence>
<dbReference type="Proteomes" id="UP001060170">
    <property type="component" value="Chromosome 11"/>
</dbReference>
<keyword evidence="2" id="KW-1185">Reference proteome</keyword>
<accession>A0ACC0E3K7</accession>
<reference evidence="2" key="2">
    <citation type="journal article" date="2018" name="Mol. Plant Microbe Interact.">
        <title>Genome sequence resources for the wheat stripe rust pathogen (Puccinia striiformis f. sp. tritici) and the barley stripe rust pathogen (Puccinia striiformis f. sp. hordei).</title>
        <authorList>
            <person name="Xia C."/>
            <person name="Wang M."/>
            <person name="Yin C."/>
            <person name="Cornejo O.E."/>
            <person name="Hulbert S.H."/>
            <person name="Chen X."/>
        </authorList>
    </citation>
    <scope>NUCLEOTIDE SEQUENCE [LARGE SCALE GENOMIC DNA]</scope>
    <source>
        <strain evidence="2">93-210</strain>
    </source>
</reference>
<evidence type="ECO:0000313" key="1">
    <source>
        <dbReference type="EMBL" id="KAI7944252.1"/>
    </source>
</evidence>
<evidence type="ECO:0000313" key="2">
    <source>
        <dbReference type="Proteomes" id="UP001060170"/>
    </source>
</evidence>
<reference evidence="2" key="1">
    <citation type="journal article" date="2018" name="BMC Genomics">
        <title>Genomic insights into host adaptation between the wheat stripe rust pathogen (Puccinia striiformis f. sp. tritici) and the barley stripe rust pathogen (Puccinia striiformis f. sp. hordei).</title>
        <authorList>
            <person name="Xia C."/>
            <person name="Wang M."/>
            <person name="Yin C."/>
            <person name="Cornejo O.E."/>
            <person name="Hulbert S.H."/>
            <person name="Chen X."/>
        </authorList>
    </citation>
    <scope>NUCLEOTIDE SEQUENCE [LARGE SCALE GENOMIC DNA]</scope>
    <source>
        <strain evidence="2">93-210</strain>
    </source>
</reference>
<comment type="caution">
    <text evidence="1">The sequence shown here is derived from an EMBL/GenBank/DDBJ whole genome shotgun (WGS) entry which is preliminary data.</text>
</comment>
<organism evidence="1 2">
    <name type="scientific">Puccinia striiformis f. sp. tritici</name>
    <dbReference type="NCBI Taxonomy" id="168172"/>
    <lineage>
        <taxon>Eukaryota</taxon>
        <taxon>Fungi</taxon>
        <taxon>Dikarya</taxon>
        <taxon>Basidiomycota</taxon>
        <taxon>Pucciniomycotina</taxon>
        <taxon>Pucciniomycetes</taxon>
        <taxon>Pucciniales</taxon>
        <taxon>Pucciniaceae</taxon>
        <taxon>Puccinia</taxon>
    </lineage>
</organism>